<protein>
    <recommendedName>
        <fullName evidence="1">THUMP domain-containing protein</fullName>
    </recommendedName>
</protein>
<sequence>MTGERDPAVGSATALVVTTPAGLEREARGELRRVLPGAAARPLFLKGNVLVLTDLSEAEALARLAAADTQLVARVAAVQRRTRVTADPGCFAKIAAAAADIGRLRPGNTFLVRCKRRGRHEWAGRELEREVARALEKLTGGVGEYESEVDWLVTVQIYQEVAYVGVNRP</sequence>
<name>X1FW36_9ZZZZ</name>
<evidence type="ECO:0000313" key="2">
    <source>
        <dbReference type="EMBL" id="GAH36775.1"/>
    </source>
</evidence>
<dbReference type="EMBL" id="BARU01005465">
    <property type="protein sequence ID" value="GAH36775.1"/>
    <property type="molecule type" value="Genomic_DNA"/>
</dbReference>
<reference evidence="2" key="1">
    <citation type="journal article" date="2014" name="Front. Microbiol.">
        <title>High frequency of phylogenetically diverse reductive dehalogenase-homologous genes in deep subseafloor sedimentary metagenomes.</title>
        <authorList>
            <person name="Kawai M."/>
            <person name="Futagami T."/>
            <person name="Toyoda A."/>
            <person name="Takaki Y."/>
            <person name="Nishi S."/>
            <person name="Hori S."/>
            <person name="Arai W."/>
            <person name="Tsubouchi T."/>
            <person name="Morono Y."/>
            <person name="Uchiyama I."/>
            <person name="Ito T."/>
            <person name="Fujiyama A."/>
            <person name="Inagaki F."/>
            <person name="Takami H."/>
        </authorList>
    </citation>
    <scope>NUCLEOTIDE SEQUENCE</scope>
    <source>
        <strain evidence="2">Expedition CK06-06</strain>
    </source>
</reference>
<dbReference type="AlphaFoldDB" id="X1FW36"/>
<dbReference type="GO" id="GO:0003723">
    <property type="term" value="F:RNA binding"/>
    <property type="evidence" value="ECO:0007669"/>
    <property type="project" value="InterPro"/>
</dbReference>
<feature type="non-terminal residue" evidence="2">
    <location>
        <position position="169"/>
    </location>
</feature>
<gene>
    <name evidence="2" type="ORF">S03H2_10649</name>
</gene>
<evidence type="ECO:0000259" key="1">
    <source>
        <dbReference type="PROSITE" id="PS51165"/>
    </source>
</evidence>
<dbReference type="PROSITE" id="PS51165">
    <property type="entry name" value="THUMP"/>
    <property type="match status" value="1"/>
</dbReference>
<comment type="caution">
    <text evidence="2">The sequence shown here is derived from an EMBL/GenBank/DDBJ whole genome shotgun (WGS) entry which is preliminary data.</text>
</comment>
<organism evidence="2">
    <name type="scientific">marine sediment metagenome</name>
    <dbReference type="NCBI Taxonomy" id="412755"/>
    <lineage>
        <taxon>unclassified sequences</taxon>
        <taxon>metagenomes</taxon>
        <taxon>ecological metagenomes</taxon>
    </lineage>
</organism>
<dbReference type="SUPFAM" id="SSF143437">
    <property type="entry name" value="THUMP domain-like"/>
    <property type="match status" value="1"/>
</dbReference>
<dbReference type="Gene3D" id="3.30.2130.30">
    <property type="match status" value="1"/>
</dbReference>
<dbReference type="InterPro" id="IPR004114">
    <property type="entry name" value="THUMP_dom"/>
</dbReference>
<accession>X1FW36</accession>
<dbReference type="Pfam" id="PF02926">
    <property type="entry name" value="THUMP"/>
    <property type="match status" value="1"/>
</dbReference>
<proteinExistence type="predicted"/>
<feature type="domain" description="THUMP" evidence="1">
    <location>
        <begin position="66"/>
        <end position="168"/>
    </location>
</feature>